<sequence>RTTIEQVKISISTSTSNYIDDDDIYSVDVYDEPPIPDESPAYNDKTKK</sequence>
<evidence type="ECO:0000313" key="1">
    <source>
        <dbReference type="EMBL" id="CAG8527065.1"/>
    </source>
</evidence>
<keyword evidence="2" id="KW-1185">Reference proteome</keyword>
<evidence type="ECO:0000313" key="2">
    <source>
        <dbReference type="Proteomes" id="UP000789702"/>
    </source>
</evidence>
<protein>
    <submittedName>
        <fullName evidence="1">10394_t:CDS:1</fullName>
    </submittedName>
</protein>
<dbReference type="Proteomes" id="UP000789702">
    <property type="component" value="Unassembled WGS sequence"/>
</dbReference>
<accession>A0ACA9LFI2</accession>
<name>A0ACA9LFI2_9GLOM</name>
<proteinExistence type="predicted"/>
<reference evidence="1" key="1">
    <citation type="submission" date="2021-06" db="EMBL/GenBank/DDBJ databases">
        <authorList>
            <person name="Kallberg Y."/>
            <person name="Tangrot J."/>
            <person name="Rosling A."/>
        </authorList>
    </citation>
    <scope>NUCLEOTIDE SEQUENCE</scope>
    <source>
        <strain evidence="1">IL203A</strain>
    </source>
</reference>
<feature type="non-terminal residue" evidence="1">
    <location>
        <position position="1"/>
    </location>
</feature>
<organism evidence="1 2">
    <name type="scientific">Dentiscutata heterogama</name>
    <dbReference type="NCBI Taxonomy" id="1316150"/>
    <lineage>
        <taxon>Eukaryota</taxon>
        <taxon>Fungi</taxon>
        <taxon>Fungi incertae sedis</taxon>
        <taxon>Mucoromycota</taxon>
        <taxon>Glomeromycotina</taxon>
        <taxon>Glomeromycetes</taxon>
        <taxon>Diversisporales</taxon>
        <taxon>Gigasporaceae</taxon>
        <taxon>Dentiscutata</taxon>
    </lineage>
</organism>
<gene>
    <name evidence="1" type="ORF">DHETER_LOCUS4193</name>
</gene>
<dbReference type="EMBL" id="CAJVPU010004037">
    <property type="protein sequence ID" value="CAG8527065.1"/>
    <property type="molecule type" value="Genomic_DNA"/>
</dbReference>
<comment type="caution">
    <text evidence="1">The sequence shown here is derived from an EMBL/GenBank/DDBJ whole genome shotgun (WGS) entry which is preliminary data.</text>
</comment>